<feature type="region of interest" description="Disordered" evidence="10">
    <location>
        <begin position="247"/>
        <end position="273"/>
    </location>
</feature>
<evidence type="ECO:0000256" key="8">
    <source>
        <dbReference type="ARBA" id="ARBA00023136"/>
    </source>
</evidence>
<reference evidence="12 13" key="1">
    <citation type="submission" date="2019-06" db="EMBL/GenBank/DDBJ databases">
        <title>Genome Sequence of the Brown Rot Fungal Pathogen Monilinia fructicola.</title>
        <authorList>
            <person name="De Miccolis Angelini R.M."/>
            <person name="Landi L."/>
            <person name="Abate D."/>
            <person name="Pollastro S."/>
            <person name="Romanazzi G."/>
            <person name="Faretra F."/>
        </authorList>
    </citation>
    <scope>NUCLEOTIDE SEQUENCE [LARGE SCALE GENOMIC DNA]</scope>
    <source>
        <strain evidence="12 13">Mfrc123</strain>
    </source>
</reference>
<sequence>MSTLMVRAPAAPICHTNYNTWQAAHQSGTRHISKQAYLQEAFKKDSSRFRLNSFANMPSILLTCFLVQLLIHLVNTFGAAAINNLLWNLYNMLPTPTSQSAGEQKKLKREFMKVRHEMNATSSQDEFAKWAKLRRQHDKLYDQLEKLKSSLDSTKSTFDSSVSTLRWLATNGLRMLLQFWFSKKAMFWLPKGWFPYYAEWLLSFPVAPMGSISIQAWSLACQAVILLVSDALIAVIALVLRAGTSAQGQKGKKMEEPVAPRGQGTEKGGKKES</sequence>
<evidence type="ECO:0000256" key="4">
    <source>
        <dbReference type="ARBA" id="ARBA00022692"/>
    </source>
</evidence>
<dbReference type="EMBL" id="VICG01000003">
    <property type="protein sequence ID" value="KAA8574316.1"/>
    <property type="molecule type" value="Genomic_DNA"/>
</dbReference>
<evidence type="ECO:0000313" key="12">
    <source>
        <dbReference type="EMBL" id="KAA8574316.1"/>
    </source>
</evidence>
<evidence type="ECO:0000256" key="7">
    <source>
        <dbReference type="ARBA" id="ARBA00023054"/>
    </source>
</evidence>
<dbReference type="GO" id="GO:0043529">
    <property type="term" value="C:GET complex"/>
    <property type="evidence" value="ECO:0007669"/>
    <property type="project" value="InterPro"/>
</dbReference>
<comment type="similarity">
    <text evidence="2 9">Belongs to the WRB/GET1 family.</text>
</comment>
<comment type="caution">
    <text evidence="12">The sequence shown here is derived from an EMBL/GenBank/DDBJ whole genome shotgun (WGS) entry which is preliminary data.</text>
</comment>
<evidence type="ECO:0000256" key="2">
    <source>
        <dbReference type="ARBA" id="ARBA00010799"/>
    </source>
</evidence>
<dbReference type="AlphaFoldDB" id="A0A5M9K2G0"/>
<proteinExistence type="inferred from homology"/>
<dbReference type="Gene3D" id="1.10.287.660">
    <property type="entry name" value="Helix hairpin bin"/>
    <property type="match status" value="1"/>
</dbReference>
<evidence type="ECO:0000256" key="9">
    <source>
        <dbReference type="HAMAP-Rule" id="MF_03113"/>
    </source>
</evidence>
<feature type="transmembrane region" description="Helical" evidence="11">
    <location>
        <begin position="223"/>
        <end position="244"/>
    </location>
</feature>
<dbReference type="Proteomes" id="UP000322873">
    <property type="component" value="Unassembled WGS sequence"/>
</dbReference>
<dbReference type="VEuPathDB" id="FungiDB:MFRU_015g01880"/>
<keyword evidence="4 9" id="KW-0812">Transmembrane</keyword>
<accession>A0A5M9K2G0</accession>
<keyword evidence="6 9" id="KW-1133">Transmembrane helix</keyword>
<dbReference type="Pfam" id="PF04420">
    <property type="entry name" value="CHD5"/>
    <property type="match status" value="1"/>
</dbReference>
<dbReference type="FunFam" id="1.10.287.660:FF:000006">
    <property type="entry name" value="Protein GET1"/>
    <property type="match status" value="1"/>
</dbReference>
<keyword evidence="3 9" id="KW-0813">Transport</keyword>
<comment type="subcellular location">
    <subcellularLocation>
        <location evidence="1">Endoplasmic reticulum membrane</location>
        <topology evidence="1">Multi-pass membrane protein</topology>
    </subcellularLocation>
</comment>
<gene>
    <name evidence="9" type="primary">GET1</name>
    <name evidence="12" type="ORF">EYC84_005805</name>
</gene>
<dbReference type="GO" id="GO:0043495">
    <property type="term" value="F:protein-membrane adaptor activity"/>
    <property type="evidence" value="ECO:0007669"/>
    <property type="project" value="TreeGrafter"/>
</dbReference>
<protein>
    <submittedName>
        <fullName evidence="12">Uncharacterized protein</fullName>
    </submittedName>
</protein>
<name>A0A5M9K2G0_MONFR</name>
<dbReference type="GO" id="GO:0005789">
    <property type="term" value="C:endoplasmic reticulum membrane"/>
    <property type="evidence" value="ECO:0007669"/>
    <property type="project" value="UniProtKB-SubCell"/>
</dbReference>
<dbReference type="InterPro" id="IPR027538">
    <property type="entry name" value="Get1_fungi"/>
</dbReference>
<dbReference type="PANTHER" id="PTHR42650:SF1">
    <property type="entry name" value="GUIDED ENTRY OF TAIL-ANCHORED PROTEINS FACTOR 1"/>
    <property type="match status" value="1"/>
</dbReference>
<evidence type="ECO:0000256" key="5">
    <source>
        <dbReference type="ARBA" id="ARBA00022824"/>
    </source>
</evidence>
<evidence type="ECO:0000313" key="13">
    <source>
        <dbReference type="Proteomes" id="UP000322873"/>
    </source>
</evidence>
<feature type="topological domain" description="Cytoplasmic" evidence="9">
    <location>
        <begin position="229"/>
        <end position="273"/>
    </location>
</feature>
<keyword evidence="5 9" id="KW-0256">Endoplasmic reticulum</keyword>
<evidence type="ECO:0000256" key="1">
    <source>
        <dbReference type="ARBA" id="ARBA00004477"/>
    </source>
</evidence>
<evidence type="ECO:0000256" key="10">
    <source>
        <dbReference type="SAM" id="MobiDB-lite"/>
    </source>
</evidence>
<dbReference type="PANTHER" id="PTHR42650">
    <property type="entry name" value="TAIL-ANCHORED PROTEIN INSERTION RECEPTOR WRB"/>
    <property type="match status" value="1"/>
</dbReference>
<keyword evidence="13" id="KW-1185">Reference proteome</keyword>
<feature type="transmembrane region" description="Helical" evidence="11">
    <location>
        <begin position="60"/>
        <end position="82"/>
    </location>
</feature>
<keyword evidence="7" id="KW-0175">Coiled coil</keyword>
<comment type="caution">
    <text evidence="9">Lacks conserved residue(s) required for the propagation of feature annotation.</text>
</comment>
<dbReference type="GO" id="GO:0071816">
    <property type="term" value="P:tail-anchored membrane protein insertion into ER membrane"/>
    <property type="evidence" value="ECO:0007669"/>
    <property type="project" value="InterPro"/>
</dbReference>
<evidence type="ECO:0000256" key="6">
    <source>
        <dbReference type="ARBA" id="ARBA00022989"/>
    </source>
</evidence>
<dbReference type="InterPro" id="IPR028945">
    <property type="entry name" value="Get1"/>
</dbReference>
<dbReference type="HAMAP" id="MF_03113">
    <property type="entry name" value="Get1"/>
    <property type="match status" value="1"/>
</dbReference>
<keyword evidence="8 9" id="KW-0472">Membrane</keyword>
<feature type="topological domain" description="Lumenal" evidence="9">
    <location>
        <begin position="1"/>
        <end position="60"/>
    </location>
</feature>
<dbReference type="InterPro" id="IPR029012">
    <property type="entry name" value="Helix_hairpin_bin_sf"/>
</dbReference>
<evidence type="ECO:0000256" key="11">
    <source>
        <dbReference type="SAM" id="Phobius"/>
    </source>
</evidence>
<evidence type="ECO:0000256" key="3">
    <source>
        <dbReference type="ARBA" id="ARBA00022448"/>
    </source>
</evidence>
<organism evidence="12 13">
    <name type="scientific">Monilinia fructicola</name>
    <name type="common">Brown rot fungus</name>
    <name type="synonym">Ciboria fructicola</name>
    <dbReference type="NCBI Taxonomy" id="38448"/>
    <lineage>
        <taxon>Eukaryota</taxon>
        <taxon>Fungi</taxon>
        <taxon>Dikarya</taxon>
        <taxon>Ascomycota</taxon>
        <taxon>Pezizomycotina</taxon>
        <taxon>Leotiomycetes</taxon>
        <taxon>Helotiales</taxon>
        <taxon>Sclerotiniaceae</taxon>
        <taxon>Monilinia</taxon>
    </lineage>
</organism>